<keyword evidence="1" id="KW-0812">Transmembrane</keyword>
<sequence>MKSGSIFFAVFAAITAAVFIFAPDRLPSGVGITPVPIEAYARPSIFGQGQVAGLKNSTGKTLHNVKISLFEADGKMIKGAMREQWPPGESMELGWLEGWKINKGTRLKASASGYFPKSWQY</sequence>
<name>A0A1W1DM01_9ZZZZ</name>
<dbReference type="EMBL" id="FPHV01000161">
    <property type="protein sequence ID" value="SFV82226.1"/>
    <property type="molecule type" value="Genomic_DNA"/>
</dbReference>
<proteinExistence type="predicted"/>
<keyword evidence="1" id="KW-0472">Membrane</keyword>
<evidence type="ECO:0000256" key="1">
    <source>
        <dbReference type="SAM" id="Phobius"/>
    </source>
</evidence>
<gene>
    <name evidence="2" type="ORF">MNB_SUP05-6-594</name>
</gene>
<feature type="transmembrane region" description="Helical" evidence="1">
    <location>
        <begin position="6"/>
        <end position="22"/>
    </location>
</feature>
<keyword evidence="1" id="KW-1133">Transmembrane helix</keyword>
<evidence type="ECO:0000313" key="2">
    <source>
        <dbReference type="EMBL" id="SFV82226.1"/>
    </source>
</evidence>
<accession>A0A1W1DM01</accession>
<organism evidence="2">
    <name type="scientific">hydrothermal vent metagenome</name>
    <dbReference type="NCBI Taxonomy" id="652676"/>
    <lineage>
        <taxon>unclassified sequences</taxon>
        <taxon>metagenomes</taxon>
        <taxon>ecological metagenomes</taxon>
    </lineage>
</organism>
<protein>
    <submittedName>
        <fullName evidence="2">Uncharacterized protein</fullName>
    </submittedName>
</protein>
<dbReference type="AlphaFoldDB" id="A0A1W1DM01"/>
<reference evidence="2" key="1">
    <citation type="submission" date="2016-10" db="EMBL/GenBank/DDBJ databases">
        <authorList>
            <person name="de Groot N.N."/>
        </authorList>
    </citation>
    <scope>NUCLEOTIDE SEQUENCE</scope>
</reference>